<protein>
    <submittedName>
        <fullName evidence="1">Uncharacterized protein</fullName>
    </submittedName>
</protein>
<dbReference type="AlphaFoldDB" id="A0A2N9FIN2"/>
<sequence length="53" mass="5383">MAIPRGVAREIGAIMQALTFAACGDGFSGFNPGGSSCSSFHGISPWKSGAIYC</sequence>
<proteinExistence type="predicted"/>
<organism evidence="1">
    <name type="scientific">Fagus sylvatica</name>
    <name type="common">Beechnut</name>
    <dbReference type="NCBI Taxonomy" id="28930"/>
    <lineage>
        <taxon>Eukaryota</taxon>
        <taxon>Viridiplantae</taxon>
        <taxon>Streptophyta</taxon>
        <taxon>Embryophyta</taxon>
        <taxon>Tracheophyta</taxon>
        <taxon>Spermatophyta</taxon>
        <taxon>Magnoliopsida</taxon>
        <taxon>eudicotyledons</taxon>
        <taxon>Gunneridae</taxon>
        <taxon>Pentapetalae</taxon>
        <taxon>rosids</taxon>
        <taxon>fabids</taxon>
        <taxon>Fagales</taxon>
        <taxon>Fagaceae</taxon>
        <taxon>Fagus</taxon>
    </lineage>
</organism>
<dbReference type="PROSITE" id="PS51257">
    <property type="entry name" value="PROKAR_LIPOPROTEIN"/>
    <property type="match status" value="1"/>
</dbReference>
<gene>
    <name evidence="1" type="ORF">FSB_LOCUS14920</name>
</gene>
<reference evidence="1" key="1">
    <citation type="submission" date="2018-02" db="EMBL/GenBank/DDBJ databases">
        <authorList>
            <person name="Cohen D.B."/>
            <person name="Kent A.D."/>
        </authorList>
    </citation>
    <scope>NUCLEOTIDE SEQUENCE</scope>
</reference>
<accession>A0A2N9FIN2</accession>
<dbReference type="EMBL" id="OIVN01000890">
    <property type="protein sequence ID" value="SPC87038.1"/>
    <property type="molecule type" value="Genomic_DNA"/>
</dbReference>
<name>A0A2N9FIN2_FAGSY</name>
<evidence type="ECO:0000313" key="1">
    <source>
        <dbReference type="EMBL" id="SPC87038.1"/>
    </source>
</evidence>